<organism evidence="3 4">
    <name type="scientific">Pseudozyma antarctica (strain T-34)</name>
    <name type="common">Yeast</name>
    <name type="synonym">Candida antarctica</name>
    <dbReference type="NCBI Taxonomy" id="1151754"/>
    <lineage>
        <taxon>Eukaryota</taxon>
        <taxon>Fungi</taxon>
        <taxon>Dikarya</taxon>
        <taxon>Basidiomycota</taxon>
        <taxon>Ustilaginomycotina</taxon>
        <taxon>Ustilaginomycetes</taxon>
        <taxon>Ustilaginales</taxon>
        <taxon>Ustilaginaceae</taxon>
        <taxon>Moesziomyces</taxon>
    </lineage>
</organism>
<dbReference type="EMBL" id="DF196782">
    <property type="protein sequence ID" value="GAC75493.1"/>
    <property type="molecule type" value="Genomic_DNA"/>
</dbReference>
<accession>M9MEP5</accession>
<gene>
    <name evidence="3" type="ORF">PANT_16d00007</name>
</gene>
<feature type="compositionally biased region" description="Low complexity" evidence="1">
    <location>
        <begin position="55"/>
        <end position="72"/>
    </location>
</feature>
<dbReference type="AlphaFoldDB" id="M9MEP5"/>
<sequence length="252" mass="26226">MKLPILVALSLACTASCFPVANDLSKRLLFESGHQAASADAFGGTTHTFQTNAPVVSGSGNSVTTGGTQSSQADATGGRVDQTLEQVEKFFGLSKRQPLLNEAVEMAQTVKNAFHFTSETHPGGASAGMGFKFPPEKRLLASGGGMDQMDPVGMLAKAFDMFEKPLQGIEPGFVKRLLAQAEEDARADANAGAGFECQANAPVVSGSGNSVTVAGGQMEHADAEGGSIAQEIKQSLGLRRRHHRAHARNGGN</sequence>
<evidence type="ECO:0000256" key="2">
    <source>
        <dbReference type="SAM" id="SignalP"/>
    </source>
</evidence>
<feature type="signal peptide" evidence="2">
    <location>
        <begin position="1"/>
        <end position="17"/>
    </location>
</feature>
<proteinExistence type="predicted"/>
<evidence type="ECO:0000313" key="3">
    <source>
        <dbReference type="EMBL" id="GAC75493.1"/>
    </source>
</evidence>
<evidence type="ECO:0000256" key="1">
    <source>
        <dbReference type="SAM" id="MobiDB-lite"/>
    </source>
</evidence>
<evidence type="ECO:0000313" key="4">
    <source>
        <dbReference type="Proteomes" id="UP000011976"/>
    </source>
</evidence>
<dbReference type="OrthoDB" id="10262162at2759"/>
<protein>
    <submittedName>
        <fullName evidence="3">Uncharacterized protein</fullName>
    </submittedName>
</protein>
<keyword evidence="2" id="KW-0732">Signal</keyword>
<dbReference type="Proteomes" id="UP000011976">
    <property type="component" value="Unassembled WGS sequence"/>
</dbReference>
<feature type="region of interest" description="Disordered" evidence="1">
    <location>
        <begin position="53"/>
        <end position="77"/>
    </location>
</feature>
<name>M9MEP5_PSEA3</name>
<feature type="chain" id="PRO_5004100809" evidence="2">
    <location>
        <begin position="18"/>
        <end position="252"/>
    </location>
</feature>
<reference evidence="4" key="1">
    <citation type="journal article" date="2013" name="Genome Announc.">
        <title>Genome sequence of the basidiomycetous yeast Pseudozyma antarctica T-34, a producer of the glycolipid biosurfactants mannosylerythritol lipids.</title>
        <authorList>
            <person name="Morita T."/>
            <person name="Koike H."/>
            <person name="Koyama Y."/>
            <person name="Hagiwara H."/>
            <person name="Ito E."/>
            <person name="Fukuoka T."/>
            <person name="Imura T."/>
            <person name="Machida M."/>
            <person name="Kitamoto D."/>
        </authorList>
    </citation>
    <scope>NUCLEOTIDE SEQUENCE [LARGE SCALE GENOMIC DNA]</scope>
    <source>
        <strain evidence="4">T-34</strain>
    </source>
</reference>